<dbReference type="InterPro" id="IPR022398">
    <property type="entry name" value="Peptidase_S8_His-AS"/>
</dbReference>
<dbReference type="PROSITE" id="PS00137">
    <property type="entry name" value="SUBTILASE_HIS"/>
    <property type="match status" value="1"/>
</dbReference>
<dbReference type="PROSITE" id="PS00138">
    <property type="entry name" value="SUBTILASE_SER"/>
    <property type="match status" value="1"/>
</dbReference>
<keyword evidence="2 5" id="KW-0645">Protease</keyword>
<feature type="domain" description="P/Homo B" evidence="8">
    <location>
        <begin position="408"/>
        <end position="526"/>
    </location>
</feature>
<dbReference type="RefSeq" id="WP_073489378.1">
    <property type="nucleotide sequence ID" value="NZ_FQVN01000014.1"/>
</dbReference>
<dbReference type="InterPro" id="IPR002884">
    <property type="entry name" value="P_dom"/>
</dbReference>
<dbReference type="Gene3D" id="2.60.120.260">
    <property type="entry name" value="Galactose-binding domain-like"/>
    <property type="match status" value="1"/>
</dbReference>
<dbReference type="Proteomes" id="UP000184501">
    <property type="component" value="Unassembled WGS sequence"/>
</dbReference>
<evidence type="ECO:0000256" key="5">
    <source>
        <dbReference type="PROSITE-ProRule" id="PRU01240"/>
    </source>
</evidence>
<dbReference type="Pfam" id="PF00082">
    <property type="entry name" value="Peptidase_S8"/>
    <property type="match status" value="1"/>
</dbReference>
<dbReference type="InterPro" id="IPR008979">
    <property type="entry name" value="Galactose-bd-like_sf"/>
</dbReference>
<proteinExistence type="inferred from homology"/>
<evidence type="ECO:0000256" key="6">
    <source>
        <dbReference type="RuleBase" id="RU003355"/>
    </source>
</evidence>
<evidence type="ECO:0000256" key="3">
    <source>
        <dbReference type="ARBA" id="ARBA00022801"/>
    </source>
</evidence>
<dbReference type="PRINTS" id="PR00723">
    <property type="entry name" value="SUBTILISIN"/>
</dbReference>
<dbReference type="InterPro" id="IPR037045">
    <property type="entry name" value="S8pro/Inhibitor_I9_sf"/>
</dbReference>
<keyword evidence="3 5" id="KW-0378">Hydrolase</keyword>
<dbReference type="GO" id="GO:0005615">
    <property type="term" value="C:extracellular space"/>
    <property type="evidence" value="ECO:0007669"/>
    <property type="project" value="TreeGrafter"/>
</dbReference>
<dbReference type="InterPro" id="IPR036852">
    <property type="entry name" value="Peptidase_S8/S53_dom_sf"/>
</dbReference>
<evidence type="ECO:0000256" key="7">
    <source>
        <dbReference type="SAM" id="SignalP"/>
    </source>
</evidence>
<protein>
    <submittedName>
        <fullName evidence="9">Serine protease, subtilisin family</fullName>
    </submittedName>
</protein>
<dbReference type="EMBL" id="FQVN01000014">
    <property type="protein sequence ID" value="SHG81027.1"/>
    <property type="molecule type" value="Genomic_DNA"/>
</dbReference>
<sequence>MRAFALARRSLVATALVAAVVPTALAGSAQAAEGRVDKPAGGEVVDGRYVVSLKEPAGLAKAATAEAVAARYGGKVERVYQSALAGFAVSATEKQARRLAADPRVARVEADSVVRATATRPNAPWNLDRVDQRSMVLNNAYNYPDSAGEGVTVYVLDTGVRTSHAEFGGRASVGFDAIGDSWKGQDCSTTGHGTHVAGTVAGTTFGVANKAKIVSVRVLSCDNVGSVSQIVAGIDWVTANAKKPAVVNMSLGGSRSEIEEAALKRSIDAGITYVASAGNWESNACSYSPAAYPDVITVGASNPADERASGWTGSGAETGSNYGSCVDLFAPGEAIKSAHNATNNATVVLRGTSMASPHVAGAAALYLAQNPTATPAEVTRAVVGRATEGVLKQSTLKSGSPNKFLYIGPADAVCSVSNDNRQAVPDRGTVTSAVEVGSCGRKVAENASVRVRAEHPFRGDLSLRLVAPNGAEVELKAADSADTATDLDRTYPINLSAVDANGTWKLVVRDNFDLDEGALLGWTLNL</sequence>
<dbReference type="Gene3D" id="3.40.50.200">
    <property type="entry name" value="Peptidase S8/S53 domain"/>
    <property type="match status" value="1"/>
</dbReference>
<dbReference type="SUPFAM" id="SSF49785">
    <property type="entry name" value="Galactose-binding domain-like"/>
    <property type="match status" value="1"/>
</dbReference>
<evidence type="ECO:0000256" key="2">
    <source>
        <dbReference type="ARBA" id="ARBA00022670"/>
    </source>
</evidence>
<dbReference type="PANTHER" id="PTHR43806:SF11">
    <property type="entry name" value="CEREVISIN-RELATED"/>
    <property type="match status" value="1"/>
</dbReference>
<dbReference type="Pfam" id="PF01483">
    <property type="entry name" value="P_proprotein"/>
    <property type="match status" value="1"/>
</dbReference>
<accession>A0A1M5MV24</accession>
<dbReference type="InterPro" id="IPR023827">
    <property type="entry name" value="Peptidase_S8_Asp-AS"/>
</dbReference>
<evidence type="ECO:0000256" key="1">
    <source>
        <dbReference type="ARBA" id="ARBA00011073"/>
    </source>
</evidence>
<evidence type="ECO:0000259" key="8">
    <source>
        <dbReference type="PROSITE" id="PS51829"/>
    </source>
</evidence>
<dbReference type="PROSITE" id="PS51892">
    <property type="entry name" value="SUBTILASE"/>
    <property type="match status" value="1"/>
</dbReference>
<dbReference type="STRING" id="2017.SAMN05444320_11459"/>
<dbReference type="PROSITE" id="PS00136">
    <property type="entry name" value="SUBTILASE_ASP"/>
    <property type="match status" value="1"/>
</dbReference>
<dbReference type="InterPro" id="IPR023828">
    <property type="entry name" value="Peptidase_S8_Ser-AS"/>
</dbReference>
<feature type="active site" description="Charge relay system" evidence="5">
    <location>
        <position position="192"/>
    </location>
</feature>
<reference evidence="9 10" key="1">
    <citation type="submission" date="2016-11" db="EMBL/GenBank/DDBJ databases">
        <authorList>
            <person name="Jaros S."/>
            <person name="Januszkiewicz K."/>
            <person name="Wedrychowicz H."/>
        </authorList>
    </citation>
    <scope>NUCLEOTIDE SEQUENCE [LARGE SCALE GENOMIC DNA]</scope>
    <source>
        <strain evidence="9 10">DSM 44523</strain>
    </source>
</reference>
<dbReference type="InterPro" id="IPR034193">
    <property type="entry name" value="PCSK9_ProteinaseK-like"/>
</dbReference>
<feature type="chain" id="PRO_5038879466" evidence="7">
    <location>
        <begin position="27"/>
        <end position="526"/>
    </location>
</feature>
<dbReference type="CDD" id="cd04077">
    <property type="entry name" value="Peptidases_S8_PCSK9_ProteinaseK_like"/>
    <property type="match status" value="1"/>
</dbReference>
<dbReference type="PROSITE" id="PS51829">
    <property type="entry name" value="P_HOMO_B"/>
    <property type="match status" value="1"/>
</dbReference>
<gene>
    <name evidence="9" type="ORF">SAMN05444320_11459</name>
</gene>
<dbReference type="AlphaFoldDB" id="A0A1M5MV24"/>
<name>A0A1M5MV24_STRHI</name>
<dbReference type="GO" id="GO:0004252">
    <property type="term" value="F:serine-type endopeptidase activity"/>
    <property type="evidence" value="ECO:0007669"/>
    <property type="project" value="UniProtKB-UniRule"/>
</dbReference>
<evidence type="ECO:0000256" key="4">
    <source>
        <dbReference type="ARBA" id="ARBA00022825"/>
    </source>
</evidence>
<organism evidence="9 10">
    <name type="scientific">Streptoalloteichus hindustanus</name>
    <dbReference type="NCBI Taxonomy" id="2017"/>
    <lineage>
        <taxon>Bacteria</taxon>
        <taxon>Bacillati</taxon>
        <taxon>Actinomycetota</taxon>
        <taxon>Actinomycetes</taxon>
        <taxon>Pseudonocardiales</taxon>
        <taxon>Pseudonocardiaceae</taxon>
        <taxon>Streptoalloteichus</taxon>
    </lineage>
</organism>
<feature type="active site" description="Charge relay system" evidence="5">
    <location>
        <position position="157"/>
    </location>
</feature>
<dbReference type="InterPro" id="IPR050131">
    <property type="entry name" value="Peptidase_S8_subtilisin-like"/>
</dbReference>
<dbReference type="SUPFAM" id="SSF52743">
    <property type="entry name" value="Subtilisin-like"/>
    <property type="match status" value="1"/>
</dbReference>
<dbReference type="Gene3D" id="3.30.70.80">
    <property type="entry name" value="Peptidase S8 propeptide/proteinase inhibitor I9"/>
    <property type="match status" value="1"/>
</dbReference>
<dbReference type="InterPro" id="IPR010259">
    <property type="entry name" value="S8pro/Inhibitor_I9"/>
</dbReference>
<keyword evidence="7" id="KW-0732">Signal</keyword>
<keyword evidence="10" id="KW-1185">Reference proteome</keyword>
<evidence type="ECO:0000313" key="9">
    <source>
        <dbReference type="EMBL" id="SHG81027.1"/>
    </source>
</evidence>
<dbReference type="GO" id="GO:0006508">
    <property type="term" value="P:proteolysis"/>
    <property type="evidence" value="ECO:0007669"/>
    <property type="project" value="UniProtKB-KW"/>
</dbReference>
<dbReference type="FunFam" id="3.40.50.200:FF:000014">
    <property type="entry name" value="Proteinase K"/>
    <property type="match status" value="1"/>
</dbReference>
<dbReference type="InterPro" id="IPR000209">
    <property type="entry name" value="Peptidase_S8/S53_dom"/>
</dbReference>
<dbReference type="OrthoDB" id="3647369at2"/>
<keyword evidence="4 5" id="KW-0720">Serine protease</keyword>
<dbReference type="InterPro" id="IPR015500">
    <property type="entry name" value="Peptidase_S8_subtilisin-rel"/>
</dbReference>
<dbReference type="PANTHER" id="PTHR43806">
    <property type="entry name" value="PEPTIDASE S8"/>
    <property type="match status" value="1"/>
</dbReference>
<comment type="similarity">
    <text evidence="1 5 6">Belongs to the peptidase S8 family.</text>
</comment>
<feature type="signal peptide" evidence="7">
    <location>
        <begin position="1"/>
        <end position="26"/>
    </location>
</feature>
<feature type="active site" description="Charge relay system" evidence="5">
    <location>
        <position position="353"/>
    </location>
</feature>
<dbReference type="SUPFAM" id="SSF54897">
    <property type="entry name" value="Protease propeptides/inhibitors"/>
    <property type="match status" value="1"/>
</dbReference>
<evidence type="ECO:0000313" key="10">
    <source>
        <dbReference type="Proteomes" id="UP000184501"/>
    </source>
</evidence>
<dbReference type="Pfam" id="PF05922">
    <property type="entry name" value="Inhibitor_I9"/>
    <property type="match status" value="1"/>
</dbReference>